<evidence type="ECO:0000256" key="1">
    <source>
        <dbReference type="SAM" id="MobiDB-lite"/>
    </source>
</evidence>
<accession>A0A448WUC9</accession>
<name>A0A448WUC9_9PLAT</name>
<dbReference type="AlphaFoldDB" id="A0A448WUC9"/>
<evidence type="ECO:0000313" key="2">
    <source>
        <dbReference type="EMBL" id="VEL20401.1"/>
    </source>
</evidence>
<dbReference type="Proteomes" id="UP000784294">
    <property type="component" value="Unassembled WGS sequence"/>
</dbReference>
<feature type="region of interest" description="Disordered" evidence="1">
    <location>
        <begin position="64"/>
        <end position="89"/>
    </location>
</feature>
<comment type="caution">
    <text evidence="2">The sequence shown here is derived from an EMBL/GenBank/DDBJ whole genome shotgun (WGS) entry which is preliminary data.</text>
</comment>
<sequence>MPRKRPRFNFGNDHADHGLWTRCVPLSTSTNQQKPDMPEVYIGGVLLILLIGARGLRLPVNETANSTPGSVGLTGNTGGNSGTSKSIDQ</sequence>
<proteinExistence type="predicted"/>
<evidence type="ECO:0000313" key="3">
    <source>
        <dbReference type="Proteomes" id="UP000784294"/>
    </source>
</evidence>
<protein>
    <submittedName>
        <fullName evidence="2">Uncharacterized protein</fullName>
    </submittedName>
</protein>
<dbReference type="EMBL" id="CAAALY010046292">
    <property type="protein sequence ID" value="VEL20401.1"/>
    <property type="molecule type" value="Genomic_DNA"/>
</dbReference>
<keyword evidence="3" id="KW-1185">Reference proteome</keyword>
<gene>
    <name evidence="2" type="ORF">PXEA_LOCUS13841</name>
</gene>
<organism evidence="2 3">
    <name type="scientific">Protopolystoma xenopodis</name>
    <dbReference type="NCBI Taxonomy" id="117903"/>
    <lineage>
        <taxon>Eukaryota</taxon>
        <taxon>Metazoa</taxon>
        <taxon>Spiralia</taxon>
        <taxon>Lophotrochozoa</taxon>
        <taxon>Platyhelminthes</taxon>
        <taxon>Monogenea</taxon>
        <taxon>Polyopisthocotylea</taxon>
        <taxon>Polystomatidea</taxon>
        <taxon>Polystomatidae</taxon>
        <taxon>Protopolystoma</taxon>
    </lineage>
</organism>
<feature type="non-terminal residue" evidence="2">
    <location>
        <position position="1"/>
    </location>
</feature>
<reference evidence="2" key="1">
    <citation type="submission" date="2018-11" db="EMBL/GenBank/DDBJ databases">
        <authorList>
            <consortium name="Pathogen Informatics"/>
        </authorList>
    </citation>
    <scope>NUCLEOTIDE SEQUENCE</scope>
</reference>